<dbReference type="GO" id="GO:0003885">
    <property type="term" value="F:D-arabinono-1,4-lactone oxidase activity"/>
    <property type="evidence" value="ECO:0007669"/>
    <property type="project" value="UniProtKB-EC"/>
</dbReference>
<feature type="region of interest" description="Disordered" evidence="5">
    <location>
        <begin position="502"/>
        <end position="534"/>
    </location>
</feature>
<dbReference type="GO" id="GO:0005739">
    <property type="term" value="C:mitochondrion"/>
    <property type="evidence" value="ECO:0007669"/>
    <property type="project" value="TreeGrafter"/>
</dbReference>
<dbReference type="Pfam" id="PF04030">
    <property type="entry name" value="ALO"/>
    <property type="match status" value="1"/>
</dbReference>
<comment type="pathway">
    <text evidence="1">Cofactor biosynthesis; D-erythroascorbate biosynthesis; dehydro-D-arabinono-1,4-lactone from D-arabinose: step 2/2.</text>
</comment>
<keyword evidence="8" id="KW-1185">Reference proteome</keyword>
<dbReference type="PANTHER" id="PTHR43762">
    <property type="entry name" value="L-GULONOLACTONE OXIDASE"/>
    <property type="match status" value="1"/>
</dbReference>
<feature type="compositionally biased region" description="Basic and acidic residues" evidence="5">
    <location>
        <begin position="521"/>
        <end position="534"/>
    </location>
</feature>
<dbReference type="AlphaFoldDB" id="A0AAD7FEM5"/>
<name>A0AAD7FEM5_9AGAR</name>
<dbReference type="GO" id="GO:0016020">
    <property type="term" value="C:membrane"/>
    <property type="evidence" value="ECO:0007669"/>
    <property type="project" value="InterPro"/>
</dbReference>
<evidence type="ECO:0000256" key="5">
    <source>
        <dbReference type="SAM" id="MobiDB-lite"/>
    </source>
</evidence>
<comment type="caution">
    <text evidence="7">The sequence shown here is derived from an EMBL/GenBank/DDBJ whole genome shotgun (WGS) entry which is preliminary data.</text>
</comment>
<feature type="compositionally biased region" description="Basic residues" evidence="5">
    <location>
        <begin position="511"/>
        <end position="520"/>
    </location>
</feature>
<evidence type="ECO:0000313" key="7">
    <source>
        <dbReference type="EMBL" id="KAJ7619527.1"/>
    </source>
</evidence>
<dbReference type="GO" id="GO:0071949">
    <property type="term" value="F:FAD binding"/>
    <property type="evidence" value="ECO:0007669"/>
    <property type="project" value="InterPro"/>
</dbReference>
<reference evidence="7" key="1">
    <citation type="submission" date="2023-03" db="EMBL/GenBank/DDBJ databases">
        <title>Massive genome expansion in bonnet fungi (Mycena s.s.) driven by repeated elements and novel gene families across ecological guilds.</title>
        <authorList>
            <consortium name="Lawrence Berkeley National Laboratory"/>
            <person name="Harder C.B."/>
            <person name="Miyauchi S."/>
            <person name="Viragh M."/>
            <person name="Kuo A."/>
            <person name="Thoen E."/>
            <person name="Andreopoulos B."/>
            <person name="Lu D."/>
            <person name="Skrede I."/>
            <person name="Drula E."/>
            <person name="Henrissat B."/>
            <person name="Morin E."/>
            <person name="Kohler A."/>
            <person name="Barry K."/>
            <person name="LaButti K."/>
            <person name="Morin E."/>
            <person name="Salamov A."/>
            <person name="Lipzen A."/>
            <person name="Mereny Z."/>
            <person name="Hegedus B."/>
            <person name="Baldrian P."/>
            <person name="Stursova M."/>
            <person name="Weitz H."/>
            <person name="Taylor A."/>
            <person name="Grigoriev I.V."/>
            <person name="Nagy L.G."/>
            <person name="Martin F."/>
            <person name="Kauserud H."/>
        </authorList>
    </citation>
    <scope>NUCLEOTIDE SEQUENCE</scope>
    <source>
        <strain evidence="7">9284</strain>
    </source>
</reference>
<dbReference type="Gene3D" id="3.30.465.10">
    <property type="match status" value="1"/>
</dbReference>
<dbReference type="InterPro" id="IPR010031">
    <property type="entry name" value="FAD_lactone_oxidase-like"/>
</dbReference>
<dbReference type="PIRSF" id="PIRSF000136">
    <property type="entry name" value="LGO_GLO"/>
    <property type="match status" value="1"/>
</dbReference>
<evidence type="ECO:0000313" key="8">
    <source>
        <dbReference type="Proteomes" id="UP001221142"/>
    </source>
</evidence>
<protein>
    <recommendedName>
        <fullName evidence="2">D-arabinono-1,4-lactone oxidase</fullName>
        <ecNumber evidence="2">1.1.3.37</ecNumber>
    </recommendedName>
    <alternativeName>
        <fullName evidence="4">L-galactono-gamma-lactone oxidase</fullName>
    </alternativeName>
</protein>
<dbReference type="Gene3D" id="1.10.45.10">
    <property type="entry name" value="Vanillyl-alcohol Oxidase, Chain A, domain 4"/>
    <property type="match status" value="1"/>
</dbReference>
<feature type="domain" description="FAD-binding PCMH-type" evidence="6">
    <location>
        <begin position="35"/>
        <end position="206"/>
    </location>
</feature>
<dbReference type="InterPro" id="IPR016166">
    <property type="entry name" value="FAD-bd_PCMH"/>
</dbReference>
<dbReference type="InterPro" id="IPR036318">
    <property type="entry name" value="FAD-bd_PCMH-like_sf"/>
</dbReference>
<dbReference type="EMBL" id="JARKIF010000018">
    <property type="protein sequence ID" value="KAJ7619527.1"/>
    <property type="molecule type" value="Genomic_DNA"/>
</dbReference>
<dbReference type="PROSITE" id="PS51387">
    <property type="entry name" value="FAD_PCMH"/>
    <property type="match status" value="1"/>
</dbReference>
<dbReference type="InterPro" id="IPR016169">
    <property type="entry name" value="FAD-bd_PCMH_sub2"/>
</dbReference>
<dbReference type="Proteomes" id="UP001221142">
    <property type="component" value="Unassembled WGS sequence"/>
</dbReference>
<accession>A0AAD7FEM5</accession>
<evidence type="ECO:0000256" key="3">
    <source>
        <dbReference type="ARBA" id="ARBA00023002"/>
    </source>
</evidence>
<evidence type="ECO:0000256" key="1">
    <source>
        <dbReference type="ARBA" id="ARBA00005083"/>
    </source>
</evidence>
<organism evidence="7 8">
    <name type="scientific">Roridomyces roridus</name>
    <dbReference type="NCBI Taxonomy" id="1738132"/>
    <lineage>
        <taxon>Eukaryota</taxon>
        <taxon>Fungi</taxon>
        <taxon>Dikarya</taxon>
        <taxon>Basidiomycota</taxon>
        <taxon>Agaricomycotina</taxon>
        <taxon>Agaricomycetes</taxon>
        <taxon>Agaricomycetidae</taxon>
        <taxon>Agaricales</taxon>
        <taxon>Marasmiineae</taxon>
        <taxon>Mycenaceae</taxon>
        <taxon>Roridomyces</taxon>
    </lineage>
</organism>
<gene>
    <name evidence="7" type="ORF">FB45DRAFT_799989</name>
</gene>
<dbReference type="Pfam" id="PF01565">
    <property type="entry name" value="FAD_binding_4"/>
    <property type="match status" value="1"/>
</dbReference>
<dbReference type="InterPro" id="IPR016167">
    <property type="entry name" value="FAD-bd_PCMH_sub1"/>
</dbReference>
<dbReference type="Gene3D" id="3.30.70.2520">
    <property type="match status" value="1"/>
</dbReference>
<evidence type="ECO:0000256" key="4">
    <source>
        <dbReference type="ARBA" id="ARBA00033418"/>
    </source>
</evidence>
<dbReference type="SUPFAM" id="SSF56176">
    <property type="entry name" value="FAD-binding/transporter-associated domain-like"/>
    <property type="match status" value="1"/>
</dbReference>
<dbReference type="EC" id="1.1.3.37" evidence="2"/>
<dbReference type="PANTHER" id="PTHR43762:SF1">
    <property type="entry name" value="D-ARABINONO-1,4-LACTONE OXIDASE"/>
    <property type="match status" value="1"/>
</dbReference>
<proteinExistence type="predicted"/>
<evidence type="ECO:0000259" key="6">
    <source>
        <dbReference type="PROSITE" id="PS51387"/>
    </source>
</evidence>
<dbReference type="InterPro" id="IPR016171">
    <property type="entry name" value="Vanillyl_alc_oxidase_C-sub2"/>
</dbReference>
<dbReference type="Gene3D" id="3.30.43.10">
    <property type="entry name" value="Uridine Diphospho-n-acetylenolpyruvylglucosamine Reductase, domain 2"/>
    <property type="match status" value="1"/>
</dbReference>
<dbReference type="InterPro" id="IPR006094">
    <property type="entry name" value="Oxid_FAD_bind_N"/>
</dbReference>
<keyword evidence="3" id="KW-0560">Oxidoreductase</keyword>
<sequence>MELQNLPRLELVRLLEPIAEARAQQSQFTNWGRTFSAHPQVVFHPRTVTDCRLALELARRDARVLRPVGIGHSPSDLACTDDYMLNMTSMNRVLRVDTEKCFVEAEAGIILTDLHAALEPYGLAMRNLGSISDQTLAGIVTTCTHGSGINFPVLSAHVLALTLVLPATNTVVRCSRTENSDLFEATICGLGATGVILTITLELERAFRLKDVHTMCEFDDVLQDLDTIKRSGEHVRLWWFPAIDRVRVSVANRTTEPKRNPKSSWLWDSLIGFHVLQFLLLLTRLARYSPAPPSSLFERLHPLRLFSRTNVLVARLACWLAGPTSITVDDSHRVFNIECRYRQHTTEWAIPSSAAPTCLSMLQTYLKAEQEREGGERPHFPIEVRWSSGDNLWLSPAGDRGDGGDGETCWIGIVVFKPYNLPTRYRAMFTAFEDIMTRHGGRPHWAKAHHLTPEKTRTLYPQLERFVRVVREADPEGLVRNEYVGRHLGIVGAERLVDADSKESMDLDSRRYKRPRGATQKRRDWRVEPRARTQ</sequence>
<evidence type="ECO:0000256" key="2">
    <source>
        <dbReference type="ARBA" id="ARBA00013136"/>
    </source>
</evidence>
<dbReference type="InterPro" id="IPR007173">
    <property type="entry name" value="ALO_C"/>
</dbReference>